<reference evidence="6 7" key="1">
    <citation type="submission" date="2024-04" db="EMBL/GenBank/DDBJ databases">
        <title>A novel species isolated from cricket.</title>
        <authorList>
            <person name="Wang H.-C."/>
        </authorList>
    </citation>
    <scope>NUCLEOTIDE SEQUENCE [LARGE SCALE GENOMIC DNA]</scope>
    <source>
        <strain evidence="6 7">WL0021</strain>
    </source>
</reference>
<keyword evidence="3" id="KW-0479">Metal-binding</keyword>
<dbReference type="Pfam" id="PF12890">
    <property type="entry name" value="DHOase"/>
    <property type="match status" value="1"/>
</dbReference>
<feature type="domain" description="Dihydroorotase catalytic" evidence="5">
    <location>
        <begin position="57"/>
        <end position="244"/>
    </location>
</feature>
<dbReference type="InterPro" id="IPR024403">
    <property type="entry name" value="DHOase_cat"/>
</dbReference>
<organism evidence="6 7">
    <name type="scientific">Hohaiivirga grylli</name>
    <dbReference type="NCBI Taxonomy" id="3133970"/>
    <lineage>
        <taxon>Bacteria</taxon>
        <taxon>Pseudomonadati</taxon>
        <taxon>Pseudomonadota</taxon>
        <taxon>Alphaproteobacteria</taxon>
        <taxon>Hyphomicrobiales</taxon>
        <taxon>Methylobacteriaceae</taxon>
        <taxon>Hohaiivirga</taxon>
    </lineage>
</organism>
<dbReference type="CDD" id="cd01317">
    <property type="entry name" value="DHOase_IIa"/>
    <property type="match status" value="1"/>
</dbReference>
<evidence type="ECO:0000259" key="5">
    <source>
        <dbReference type="Pfam" id="PF12890"/>
    </source>
</evidence>
<comment type="caution">
    <text evidence="3">Lacks conserved residue(s) required for the propagation of feature annotation.</text>
</comment>
<dbReference type="PANTHER" id="PTHR43668:SF2">
    <property type="entry name" value="ALLANTOINASE"/>
    <property type="match status" value="1"/>
</dbReference>
<keyword evidence="3 6" id="KW-0378">Hydrolase</keyword>
<proteinExistence type="inferred from homology"/>
<dbReference type="NCBIfam" id="TIGR00857">
    <property type="entry name" value="pyrC_multi"/>
    <property type="match status" value="1"/>
</dbReference>
<dbReference type="EMBL" id="JBBYXI010000002">
    <property type="protein sequence ID" value="MEN3930947.1"/>
    <property type="molecule type" value="Genomic_DNA"/>
</dbReference>
<dbReference type="Pfam" id="PF07969">
    <property type="entry name" value="Amidohydro_3"/>
    <property type="match status" value="1"/>
</dbReference>
<feature type="domain" description="Amidohydrolase 3" evidence="4">
    <location>
        <begin position="349"/>
        <end position="429"/>
    </location>
</feature>
<feature type="binding site" evidence="3">
    <location>
        <position position="187"/>
    </location>
    <ligand>
        <name>Zn(2+)</name>
        <dbReference type="ChEBI" id="CHEBI:29105"/>
        <label>2</label>
    </ligand>
</feature>
<name>A0ABV0BJS1_9HYPH</name>
<protein>
    <recommendedName>
        <fullName evidence="3">Dihydroorotase</fullName>
        <shortName evidence="3">DHOase</shortName>
        <ecNumber evidence="3">3.5.2.3</ecNumber>
    </recommendedName>
</protein>
<comment type="function">
    <text evidence="3">Catalyzes the reversible cyclization of carbamoyl aspartate to dihydroorotate.</text>
</comment>
<dbReference type="InterPro" id="IPR011059">
    <property type="entry name" value="Metal-dep_hydrolase_composite"/>
</dbReference>
<comment type="caution">
    <text evidence="6">The sequence shown here is derived from an EMBL/GenBank/DDBJ whole genome shotgun (WGS) entry which is preliminary data.</text>
</comment>
<accession>A0ABV0BJS1</accession>
<feature type="active site" evidence="3">
    <location>
        <position position="313"/>
    </location>
</feature>
<dbReference type="SUPFAM" id="SSF51556">
    <property type="entry name" value="Metallo-dependent hydrolases"/>
    <property type="match status" value="1"/>
</dbReference>
<evidence type="ECO:0000313" key="6">
    <source>
        <dbReference type="EMBL" id="MEN3930947.1"/>
    </source>
</evidence>
<evidence type="ECO:0000256" key="3">
    <source>
        <dbReference type="HAMAP-Rule" id="MF_00220"/>
    </source>
</evidence>
<dbReference type="GO" id="GO:0004151">
    <property type="term" value="F:dihydroorotase activity"/>
    <property type="evidence" value="ECO:0007669"/>
    <property type="project" value="UniProtKB-EC"/>
</dbReference>
<keyword evidence="1 3" id="KW-0862">Zinc</keyword>
<dbReference type="Proteomes" id="UP001418637">
    <property type="component" value="Unassembled WGS sequence"/>
</dbReference>
<dbReference type="InterPro" id="IPR050138">
    <property type="entry name" value="DHOase/Allantoinase_Hydrolase"/>
</dbReference>
<dbReference type="NCBIfam" id="NF006558">
    <property type="entry name" value="PRK09059.1"/>
    <property type="match status" value="1"/>
</dbReference>
<dbReference type="Gene3D" id="3.20.20.140">
    <property type="entry name" value="Metal-dependent hydrolases"/>
    <property type="match status" value="1"/>
</dbReference>
<evidence type="ECO:0000256" key="1">
    <source>
        <dbReference type="ARBA" id="ARBA00022833"/>
    </source>
</evidence>
<sequence length="446" mass="48060">MKANERPLLLVNAQILDPVNEKPVPGSLTIRDGLIKGISESPRPKASADYEVIDCGGRIVAPGLIDMRAFIGEPGAASRETLLTASKAAAAGGITTVISMPETNPVVDTPATVDYILRRAHDTAIVNIRPMAALTKGTLGQEMTEFGLLREAGAVAFTDGSRSVTNAQVMRRALTYAADLGALVCQHVEDPHLVANGVMNEGLLASRLGLVGIPREAETIMLERDIRLVRLTRGRYHAAMISCTDSIDIARKAKENGLPFTCGVSINNLTFNENDIGDYRTFFKLTPPLRDEDDRQAVIAALSEGLIDVIVSDHNPQNVETKRLPFADAANGAIGLQTLLSASLRLVHSGHISLAKLMRALSTRPAEILGLPGGRLRPGAPADIIVFDPDEPYVVDKDKLFSRSKNTPFEDARLQGRVVLTMVAGKIVFDTLHPEQNYVPDEEVEG</sequence>
<keyword evidence="7" id="KW-1185">Reference proteome</keyword>
<comment type="pathway">
    <text evidence="3">Pyrimidine metabolism; UMP biosynthesis via de novo pathway; (S)-dihydroorotate from bicarbonate: step 3/3.</text>
</comment>
<feature type="binding site" evidence="3">
    <location>
        <position position="313"/>
    </location>
    <ligand>
        <name>Zn(2+)</name>
        <dbReference type="ChEBI" id="CHEBI:29105"/>
        <label>1</label>
    </ligand>
</feature>
<comment type="cofactor">
    <cofactor evidence="3">
        <name>Zn(2+)</name>
        <dbReference type="ChEBI" id="CHEBI:29105"/>
    </cofactor>
    <text evidence="3">Binds 2 Zn(2+) ions per subunit.</text>
</comment>
<dbReference type="SUPFAM" id="SSF51338">
    <property type="entry name" value="Composite domain of metallo-dependent hydrolases"/>
    <property type="match status" value="1"/>
</dbReference>
<comment type="catalytic activity">
    <reaction evidence="3">
        <text>(S)-dihydroorotate + H2O = N-carbamoyl-L-aspartate + H(+)</text>
        <dbReference type="Rhea" id="RHEA:24296"/>
        <dbReference type="ChEBI" id="CHEBI:15377"/>
        <dbReference type="ChEBI" id="CHEBI:15378"/>
        <dbReference type="ChEBI" id="CHEBI:30864"/>
        <dbReference type="ChEBI" id="CHEBI:32814"/>
        <dbReference type="EC" id="3.5.2.3"/>
    </reaction>
</comment>
<dbReference type="HAMAP" id="MF_00220_B">
    <property type="entry name" value="PyrC_classI_B"/>
    <property type="match status" value="1"/>
</dbReference>
<dbReference type="Gene3D" id="2.30.40.10">
    <property type="entry name" value="Urease, subunit C, domain 1"/>
    <property type="match status" value="1"/>
</dbReference>
<gene>
    <name evidence="3" type="primary">pyrC</name>
    <name evidence="6" type="ORF">WJT86_07730</name>
</gene>
<comment type="similarity">
    <text evidence="3">Belongs to the metallo-dependent hydrolases superfamily. DHOase family. Class I DHOase subfamily.</text>
</comment>
<evidence type="ECO:0000313" key="7">
    <source>
        <dbReference type="Proteomes" id="UP001418637"/>
    </source>
</evidence>
<evidence type="ECO:0000259" key="4">
    <source>
        <dbReference type="Pfam" id="PF07969"/>
    </source>
</evidence>
<dbReference type="EC" id="3.5.2.3" evidence="3"/>
<evidence type="ECO:0000256" key="2">
    <source>
        <dbReference type="ARBA" id="ARBA00022975"/>
    </source>
</evidence>
<dbReference type="InterPro" id="IPR032466">
    <property type="entry name" value="Metal_Hydrolase"/>
</dbReference>
<dbReference type="InterPro" id="IPR013108">
    <property type="entry name" value="Amidohydro_3"/>
</dbReference>
<dbReference type="InterPro" id="IPR004722">
    <property type="entry name" value="DHOase"/>
</dbReference>
<keyword evidence="2 3" id="KW-0665">Pyrimidine biosynthesis</keyword>
<dbReference type="PANTHER" id="PTHR43668">
    <property type="entry name" value="ALLANTOINASE"/>
    <property type="match status" value="1"/>
</dbReference>
<dbReference type="RefSeq" id="WP_346336967.1">
    <property type="nucleotide sequence ID" value="NZ_JBBYXI010000002.1"/>
</dbReference>